<protein>
    <recommendedName>
        <fullName evidence="9">Superoxide dismutase [Cu-Zn]</fullName>
        <ecNumber evidence="9">1.15.1.1</ecNumber>
    </recommendedName>
</protein>
<evidence type="ECO:0000256" key="6">
    <source>
        <dbReference type="ARBA" id="ARBA00023008"/>
    </source>
</evidence>
<organism evidence="13 14">
    <name type="scientific">Trichogramma kaykai</name>
    <dbReference type="NCBI Taxonomy" id="54128"/>
    <lineage>
        <taxon>Eukaryota</taxon>
        <taxon>Metazoa</taxon>
        <taxon>Ecdysozoa</taxon>
        <taxon>Arthropoda</taxon>
        <taxon>Hexapoda</taxon>
        <taxon>Insecta</taxon>
        <taxon>Pterygota</taxon>
        <taxon>Neoptera</taxon>
        <taxon>Endopterygota</taxon>
        <taxon>Hymenoptera</taxon>
        <taxon>Apocrita</taxon>
        <taxon>Proctotrupomorpha</taxon>
        <taxon>Chalcidoidea</taxon>
        <taxon>Trichogrammatidae</taxon>
        <taxon>Trichogramma</taxon>
    </lineage>
</organism>
<evidence type="ECO:0000256" key="5">
    <source>
        <dbReference type="ARBA" id="ARBA00023002"/>
    </source>
</evidence>
<evidence type="ECO:0000256" key="10">
    <source>
        <dbReference type="SAM" id="SignalP"/>
    </source>
</evidence>
<dbReference type="EC" id="1.15.1.1" evidence="9"/>
<dbReference type="InterPro" id="IPR024134">
    <property type="entry name" value="SOD_Cu/Zn_/chaperone"/>
</dbReference>
<comment type="cofactor">
    <cofactor evidence="9">
        <name>Zn(2+)</name>
        <dbReference type="ChEBI" id="CHEBI:29105"/>
    </cofactor>
    <text evidence="9">Binds 1 zinc ion per subunit.</text>
</comment>
<dbReference type="Gene3D" id="3.30.460.90">
    <property type="match status" value="1"/>
</dbReference>
<dbReference type="PRINTS" id="PR00068">
    <property type="entry name" value="CUZNDISMTASE"/>
</dbReference>
<feature type="chain" id="PRO_5044761658" description="Superoxide dismutase [Cu-Zn]" evidence="10">
    <location>
        <begin position="21"/>
        <end position="424"/>
    </location>
</feature>
<sequence>MNGFVTLSLVALSLFGACQAENIVATVLISPDPNVTTGQVVWGHLKLTQSGLQGPVTVTGSLSGLTPNQLHGFHVHEKGDITGGCKSAGSHFNPDKRQHGGPDDFSRHVGDLGNVLADAQGVAHINMVDRQIALLGNRSIVGRAFVVHALPDDLGRGGNEGSRTTGNAGDRLACGVIVNETLIPLMKKDNKLFETIFNRIAFGGSYYKGTKYGSPNEFDLYLVHKLDHWSIDLVIDTNHNKVGYVKIKINYRGGRDPNCLRYKEELKKITDSNDNLDQNKFRSWLESVIMSAFNTLRRGPSGYELYHGGRTYYMRHKKSGPAFTIMIGKPNGDDVFDVDLVPCIEFNGVQLSSGYKKYNEDKRPFRVVPKPLYGSIWNDNLLWRLSFSENEKVMLNKSGAVKSIIKLMKVNFSNVVIVTILNKM</sequence>
<dbReference type="Pfam" id="PF00080">
    <property type="entry name" value="Sod_Cu"/>
    <property type="match status" value="1"/>
</dbReference>
<evidence type="ECO:0000256" key="2">
    <source>
        <dbReference type="ARBA" id="ARBA00022723"/>
    </source>
</evidence>
<evidence type="ECO:0000313" key="14">
    <source>
        <dbReference type="Proteomes" id="UP001627154"/>
    </source>
</evidence>
<dbReference type="GO" id="GO:0046872">
    <property type="term" value="F:metal ion binding"/>
    <property type="evidence" value="ECO:0007669"/>
    <property type="project" value="UniProtKB-KW"/>
</dbReference>
<evidence type="ECO:0000313" key="13">
    <source>
        <dbReference type="EMBL" id="KAL3387189.1"/>
    </source>
</evidence>
<evidence type="ECO:0000259" key="12">
    <source>
        <dbReference type="Pfam" id="PF03281"/>
    </source>
</evidence>
<dbReference type="PROSITE" id="PS00087">
    <property type="entry name" value="SOD_CU_ZN_1"/>
    <property type="match status" value="1"/>
</dbReference>
<dbReference type="Gene3D" id="2.60.40.200">
    <property type="entry name" value="Superoxide dismutase, copper/zinc binding domain"/>
    <property type="match status" value="1"/>
</dbReference>
<dbReference type="InterPro" id="IPR036423">
    <property type="entry name" value="SOD-like_Cu/Zn_dom_sf"/>
</dbReference>
<evidence type="ECO:0000256" key="1">
    <source>
        <dbReference type="ARBA" id="ARBA00010457"/>
    </source>
</evidence>
<dbReference type="InterPro" id="IPR001424">
    <property type="entry name" value="SOD_Cu_Zn_dom"/>
</dbReference>
<keyword evidence="4" id="KW-0049">Antioxidant</keyword>
<dbReference type="Proteomes" id="UP001627154">
    <property type="component" value="Unassembled WGS sequence"/>
</dbReference>
<keyword evidence="14" id="KW-1185">Reference proteome</keyword>
<dbReference type="PANTHER" id="PTHR10003">
    <property type="entry name" value="SUPEROXIDE DISMUTASE CU-ZN -RELATED"/>
    <property type="match status" value="1"/>
</dbReference>
<dbReference type="Pfam" id="PF03281">
    <property type="entry name" value="Mab-21"/>
    <property type="match status" value="1"/>
</dbReference>
<evidence type="ECO:0000256" key="3">
    <source>
        <dbReference type="ARBA" id="ARBA00022833"/>
    </source>
</evidence>
<dbReference type="InterPro" id="IPR018152">
    <property type="entry name" value="SOD_Cu/Zn_BS"/>
</dbReference>
<proteinExistence type="inferred from homology"/>
<evidence type="ECO:0000256" key="7">
    <source>
        <dbReference type="ARBA" id="ARBA00023157"/>
    </source>
</evidence>
<accession>A0ABD2W3B0</accession>
<keyword evidence="5 9" id="KW-0560">Oxidoreductase</keyword>
<name>A0ABD2W3B0_9HYME</name>
<evidence type="ECO:0000256" key="4">
    <source>
        <dbReference type="ARBA" id="ARBA00022862"/>
    </source>
</evidence>
<feature type="domain" description="Mab-21-like nucleotidyltransferase" evidence="12">
    <location>
        <begin position="206"/>
        <end position="396"/>
    </location>
</feature>
<dbReference type="EMBL" id="JBJJXI010000139">
    <property type="protein sequence ID" value="KAL3387189.1"/>
    <property type="molecule type" value="Genomic_DNA"/>
</dbReference>
<evidence type="ECO:0000256" key="9">
    <source>
        <dbReference type="RuleBase" id="RU000393"/>
    </source>
</evidence>
<reference evidence="13 14" key="1">
    <citation type="journal article" date="2024" name="bioRxiv">
        <title>A reference genome for Trichogramma kaykai: A tiny desert-dwelling parasitoid wasp with competing sex-ratio distorters.</title>
        <authorList>
            <person name="Culotta J."/>
            <person name="Lindsey A.R."/>
        </authorList>
    </citation>
    <scope>NUCLEOTIDE SEQUENCE [LARGE SCALE GENOMIC DNA]</scope>
    <source>
        <strain evidence="13 14">KSX58</strain>
    </source>
</reference>
<gene>
    <name evidence="13" type="ORF">TKK_017499</name>
</gene>
<dbReference type="FunFam" id="2.60.40.200:FF:000003">
    <property type="entry name" value="Superoxide dismutase [Cu-Zn], chloroplastic"/>
    <property type="match status" value="1"/>
</dbReference>
<dbReference type="AlphaFoldDB" id="A0ABD2W3B0"/>
<feature type="signal peptide" evidence="10">
    <location>
        <begin position="1"/>
        <end position="20"/>
    </location>
</feature>
<keyword evidence="7" id="KW-1015">Disulfide bond</keyword>
<feature type="domain" description="Superoxide dismutase copper/zinc binding" evidence="11">
    <location>
        <begin position="42"/>
        <end position="177"/>
    </location>
</feature>
<keyword evidence="6 9" id="KW-0186">Copper</keyword>
<keyword evidence="10" id="KW-0732">Signal</keyword>
<comment type="cofactor">
    <cofactor evidence="9">
        <name>Cu cation</name>
        <dbReference type="ChEBI" id="CHEBI:23378"/>
    </cofactor>
    <text evidence="9">Binds 1 copper ion per subunit.</text>
</comment>
<dbReference type="CDD" id="cd00305">
    <property type="entry name" value="Cu-Zn_Superoxide_Dismutase"/>
    <property type="match status" value="1"/>
</dbReference>
<comment type="caution">
    <text evidence="13">The sequence shown here is derived from an EMBL/GenBank/DDBJ whole genome shotgun (WGS) entry which is preliminary data.</text>
</comment>
<keyword evidence="2 9" id="KW-0479">Metal-binding</keyword>
<dbReference type="PROSITE" id="PS00332">
    <property type="entry name" value="SOD_CU_ZN_2"/>
    <property type="match status" value="1"/>
</dbReference>
<comment type="function">
    <text evidence="9">Destroys radicals which are normally produced within the cells and which are toxic to biological systems.</text>
</comment>
<dbReference type="InterPro" id="IPR046903">
    <property type="entry name" value="Mab-21-like_nuc_Trfase"/>
</dbReference>
<comment type="similarity">
    <text evidence="1 9">Belongs to the Cu-Zn superoxide dismutase family.</text>
</comment>
<comment type="catalytic activity">
    <reaction evidence="8 9">
        <text>2 superoxide + 2 H(+) = H2O2 + O2</text>
        <dbReference type="Rhea" id="RHEA:20696"/>
        <dbReference type="ChEBI" id="CHEBI:15378"/>
        <dbReference type="ChEBI" id="CHEBI:15379"/>
        <dbReference type="ChEBI" id="CHEBI:16240"/>
        <dbReference type="ChEBI" id="CHEBI:18421"/>
        <dbReference type="EC" id="1.15.1.1"/>
    </reaction>
</comment>
<evidence type="ECO:0000259" key="11">
    <source>
        <dbReference type="Pfam" id="PF00080"/>
    </source>
</evidence>
<evidence type="ECO:0000256" key="8">
    <source>
        <dbReference type="ARBA" id="ARBA00049204"/>
    </source>
</evidence>
<dbReference type="SUPFAM" id="SSF49329">
    <property type="entry name" value="Cu,Zn superoxide dismutase-like"/>
    <property type="match status" value="1"/>
</dbReference>
<dbReference type="GO" id="GO:0004784">
    <property type="term" value="F:superoxide dismutase activity"/>
    <property type="evidence" value="ECO:0007669"/>
    <property type="project" value="UniProtKB-EC"/>
</dbReference>
<keyword evidence="3 9" id="KW-0862">Zinc</keyword>